<evidence type="ECO:0000256" key="7">
    <source>
        <dbReference type="ARBA" id="ARBA00022833"/>
    </source>
</evidence>
<dbReference type="GO" id="GO:0061750">
    <property type="term" value="F:acid sphingomyelin phosphodiesterase activity"/>
    <property type="evidence" value="ECO:0007669"/>
    <property type="project" value="TreeGrafter"/>
</dbReference>
<evidence type="ECO:0000256" key="6">
    <source>
        <dbReference type="ARBA" id="ARBA00022801"/>
    </source>
</evidence>
<dbReference type="PIRSF" id="PIRSF000948">
    <property type="entry name" value="Sphingomy_PDE"/>
    <property type="match status" value="1"/>
</dbReference>
<dbReference type="Gene3D" id="3.60.21.10">
    <property type="match status" value="1"/>
</dbReference>
<dbReference type="InterPro" id="IPR011001">
    <property type="entry name" value="Saposin-like"/>
</dbReference>
<dbReference type="Pfam" id="PF19272">
    <property type="entry name" value="ASMase_C"/>
    <property type="match status" value="1"/>
</dbReference>
<dbReference type="GO" id="GO:0046872">
    <property type="term" value="F:metal ion binding"/>
    <property type="evidence" value="ECO:0007669"/>
    <property type="project" value="UniProtKB-KW"/>
</dbReference>
<keyword evidence="10 11" id="KW-0326">Glycosidase</keyword>
<dbReference type="InterPro" id="IPR004843">
    <property type="entry name" value="Calcineurin-like_PHP"/>
</dbReference>
<feature type="binding site" evidence="12">
    <location>
        <position position="135"/>
    </location>
    <ligand>
        <name>Zn(2+)</name>
        <dbReference type="ChEBI" id="CHEBI:29105"/>
        <label>1</label>
    </ligand>
</feature>
<evidence type="ECO:0000256" key="1">
    <source>
        <dbReference type="ARBA" id="ARBA00004613"/>
    </source>
</evidence>
<evidence type="ECO:0000256" key="9">
    <source>
        <dbReference type="ARBA" id="ARBA00023180"/>
    </source>
</evidence>
<dbReference type="GO" id="GO:0016798">
    <property type="term" value="F:hydrolase activity, acting on glycosyl bonds"/>
    <property type="evidence" value="ECO:0007669"/>
    <property type="project" value="UniProtKB-KW"/>
</dbReference>
<evidence type="ECO:0000256" key="12">
    <source>
        <dbReference type="PIRSR" id="PIRSR000948-1"/>
    </source>
</evidence>
<keyword evidence="9" id="KW-0325">Glycoprotein</keyword>
<proteinExistence type="inferred from homology"/>
<dbReference type="SUPFAM" id="SSF56300">
    <property type="entry name" value="Metallo-dependent phosphatases"/>
    <property type="match status" value="1"/>
</dbReference>
<evidence type="ECO:0000256" key="3">
    <source>
        <dbReference type="ARBA" id="ARBA00022525"/>
    </source>
</evidence>
<evidence type="ECO:0000259" key="14">
    <source>
        <dbReference type="Pfam" id="PF00149"/>
    </source>
</evidence>
<feature type="domain" description="Sphingomyelin phosphodiesterase C-terminal" evidence="15">
    <location>
        <begin position="404"/>
        <end position="524"/>
    </location>
</feature>
<evidence type="ECO:0000256" key="5">
    <source>
        <dbReference type="ARBA" id="ARBA00022729"/>
    </source>
</evidence>
<name>A0AAW2HDA7_9NEOP</name>
<accession>A0AAW2HDA7</accession>
<feature type="disulfide bond" evidence="13">
    <location>
        <begin position="46"/>
        <end position="57"/>
    </location>
</feature>
<dbReference type="GO" id="GO:0005615">
    <property type="term" value="C:extracellular space"/>
    <property type="evidence" value="ECO:0007669"/>
    <property type="project" value="TreeGrafter"/>
</dbReference>
<evidence type="ECO:0000256" key="2">
    <source>
        <dbReference type="ARBA" id="ARBA00008234"/>
    </source>
</evidence>
<evidence type="ECO:0000313" key="16">
    <source>
        <dbReference type="EMBL" id="KAL0267657.1"/>
    </source>
</evidence>
<evidence type="ECO:0000256" key="13">
    <source>
        <dbReference type="PIRSR" id="PIRSR000948-2"/>
    </source>
</evidence>
<gene>
    <name evidence="16" type="ORF">PYX00_009860</name>
</gene>
<feature type="binding site" evidence="12">
    <location>
        <position position="384"/>
    </location>
    <ligand>
        <name>Zn(2+)</name>
        <dbReference type="ChEBI" id="CHEBI:29105"/>
        <label>2</label>
    </ligand>
</feature>
<feature type="binding site" evidence="12">
    <location>
        <position position="386"/>
    </location>
    <ligand>
        <name>Zn(2+)</name>
        <dbReference type="ChEBI" id="CHEBI:29105"/>
        <label>1</label>
    </ligand>
</feature>
<reference evidence="16" key="1">
    <citation type="journal article" date="2024" name="Gigascience">
        <title>Chromosome-level genome of the poultry shaft louse Menopon gallinae provides insight into the host-switching and adaptive evolution of parasitic lice.</title>
        <authorList>
            <person name="Xu Y."/>
            <person name="Ma L."/>
            <person name="Liu S."/>
            <person name="Liang Y."/>
            <person name="Liu Q."/>
            <person name="He Z."/>
            <person name="Tian L."/>
            <person name="Duan Y."/>
            <person name="Cai W."/>
            <person name="Li H."/>
            <person name="Song F."/>
        </authorList>
    </citation>
    <scope>NUCLEOTIDE SEQUENCE</scope>
    <source>
        <strain evidence="16">Cailab_2023a</strain>
    </source>
</reference>
<feature type="disulfide bond" evidence="13">
    <location>
        <begin position="148"/>
        <end position="153"/>
    </location>
</feature>
<dbReference type="InterPro" id="IPR029052">
    <property type="entry name" value="Metallo-depent_PP-like"/>
</dbReference>
<feature type="domain" description="Calcineurin-like phosphoesterase" evidence="14">
    <location>
        <begin position="126"/>
        <end position="387"/>
    </location>
</feature>
<dbReference type="GO" id="GO:0016020">
    <property type="term" value="C:membrane"/>
    <property type="evidence" value="ECO:0007669"/>
    <property type="project" value="GOC"/>
</dbReference>
<evidence type="ECO:0000256" key="8">
    <source>
        <dbReference type="ARBA" id="ARBA00023157"/>
    </source>
</evidence>
<keyword evidence="3" id="KW-0964">Secreted</keyword>
<comment type="subcellular location">
    <subcellularLocation>
        <location evidence="1">Secreted</location>
    </subcellularLocation>
</comment>
<dbReference type="Pfam" id="PF00149">
    <property type="entry name" value="Metallophos"/>
    <property type="match status" value="1"/>
</dbReference>
<dbReference type="InterPro" id="IPR011160">
    <property type="entry name" value="Sphingomy_PDE"/>
</dbReference>
<evidence type="ECO:0000256" key="10">
    <source>
        <dbReference type="ARBA" id="ARBA00023295"/>
    </source>
</evidence>
<dbReference type="CDD" id="cd00842">
    <property type="entry name" value="MPP_ASMase"/>
    <property type="match status" value="1"/>
</dbReference>
<protein>
    <recommendedName>
        <fullName evidence="11">Sphingomyelin phosphodiesterase</fullName>
        <ecNumber evidence="11">3.1.4.12</ecNumber>
    </recommendedName>
</protein>
<dbReference type="GO" id="GO:0006685">
    <property type="term" value="P:sphingomyelin catabolic process"/>
    <property type="evidence" value="ECO:0007669"/>
    <property type="project" value="UniProtKB-UniRule"/>
</dbReference>
<feature type="binding site" evidence="12">
    <location>
        <position position="133"/>
    </location>
    <ligand>
        <name>Zn(2+)</name>
        <dbReference type="ChEBI" id="CHEBI:29105"/>
        <label>1</label>
    </ligand>
</feature>
<sequence length="533" mass="61322">MSNNPELSQYFSQTIIISFPAVGLVKFLAQNNRTEEELLEIATGFCVDLNIMTPTLCKGLLKINGPSLLHIIRSTDMGPSQICGYLVKFDCGEEETETPQWKVDVPNVSENEVMSTVRSDDSVKPLKVLHISDTHFDPHYVEGVSDDCPLPLCCRADAGTEGKSVSGKWGGWKCDIPERTLDNLLEHIAAEHKDIDYVIWTGDIPPHDSWSLSKDEGLSILNQTVSKILRTFPNIPVYPALGNHEAVPPNLFPPSGVDERWSVDWLYRELEKEWSKWLPENSYSTIRRGAFYTVLNRPGLRIVSLNTNYCYYGNWWLILNSTDPEQELEWLVDILKEAEEKGEKVHIIGHIPPGHTDCLKTWQTNYYDIVERFSKTIAGQFFGHTHNDEFEIFYERKNPEKAVNVAYLAPSVTTYTYLNPGYRIYYIDGDYEGSSRTVLDHDTWFMDMEEANAKGTPTWAKLYSAKEDFNMTSLTPTDWHELYNRIRYDDDVFEQYDRYFWSDSPKRSKCNVHCKKEKLCVIRSCSQYGDIQA</sequence>
<dbReference type="EMBL" id="JARGDH010000005">
    <property type="protein sequence ID" value="KAL0267657.1"/>
    <property type="molecule type" value="Genomic_DNA"/>
</dbReference>
<dbReference type="GO" id="GO:0046513">
    <property type="term" value="P:ceramide biosynthetic process"/>
    <property type="evidence" value="ECO:0007669"/>
    <property type="project" value="TreeGrafter"/>
</dbReference>
<organism evidence="16">
    <name type="scientific">Menopon gallinae</name>
    <name type="common">poultry shaft louse</name>
    <dbReference type="NCBI Taxonomy" id="328185"/>
    <lineage>
        <taxon>Eukaryota</taxon>
        <taxon>Metazoa</taxon>
        <taxon>Ecdysozoa</taxon>
        <taxon>Arthropoda</taxon>
        <taxon>Hexapoda</taxon>
        <taxon>Insecta</taxon>
        <taxon>Pterygota</taxon>
        <taxon>Neoptera</taxon>
        <taxon>Paraneoptera</taxon>
        <taxon>Psocodea</taxon>
        <taxon>Troctomorpha</taxon>
        <taxon>Phthiraptera</taxon>
        <taxon>Amblycera</taxon>
        <taxon>Menoponidae</taxon>
        <taxon>Menopon</taxon>
    </lineage>
</organism>
<dbReference type="FunFam" id="3.60.21.10:FF:000077">
    <property type="entry name" value="Sphingomyelin phosphodiesterase"/>
    <property type="match status" value="1"/>
</dbReference>
<dbReference type="PANTHER" id="PTHR10340:SF34">
    <property type="entry name" value="SPHINGOMYELIN PHOSPHODIESTERASE"/>
    <property type="match status" value="1"/>
</dbReference>
<dbReference type="SUPFAM" id="SSF47862">
    <property type="entry name" value="Saposin"/>
    <property type="match status" value="1"/>
</dbReference>
<comment type="catalytic activity">
    <reaction evidence="11">
        <text>a sphingomyelin + H2O = phosphocholine + an N-acylsphing-4-enine + H(+)</text>
        <dbReference type="Rhea" id="RHEA:19253"/>
        <dbReference type="ChEBI" id="CHEBI:15377"/>
        <dbReference type="ChEBI" id="CHEBI:15378"/>
        <dbReference type="ChEBI" id="CHEBI:17636"/>
        <dbReference type="ChEBI" id="CHEBI:52639"/>
        <dbReference type="ChEBI" id="CHEBI:295975"/>
        <dbReference type="EC" id="3.1.4.12"/>
    </reaction>
</comment>
<feature type="binding site" evidence="12">
    <location>
        <position position="203"/>
    </location>
    <ligand>
        <name>Zn(2+)</name>
        <dbReference type="ChEBI" id="CHEBI:29105"/>
        <label>2</label>
    </ligand>
</feature>
<dbReference type="InterPro" id="IPR041805">
    <property type="entry name" value="ASMase/PPN1_MPP"/>
</dbReference>
<feature type="disulfide bond" evidence="13">
    <location>
        <begin position="510"/>
        <end position="514"/>
    </location>
</feature>
<dbReference type="EC" id="3.1.4.12" evidence="11"/>
<evidence type="ECO:0000256" key="4">
    <source>
        <dbReference type="ARBA" id="ARBA00022723"/>
    </source>
</evidence>
<feature type="binding site" evidence="12">
    <location>
        <position position="243"/>
    </location>
    <ligand>
        <name>Zn(2+)</name>
        <dbReference type="ChEBI" id="CHEBI:29105"/>
        <label>2</label>
    </ligand>
</feature>
<evidence type="ECO:0000256" key="11">
    <source>
        <dbReference type="PIRNR" id="PIRNR000948"/>
    </source>
</evidence>
<dbReference type="InterPro" id="IPR045473">
    <property type="entry name" value="ASM_C"/>
</dbReference>
<keyword evidence="5" id="KW-0732">Signal</keyword>
<feature type="binding site" evidence="12">
    <location>
        <position position="203"/>
    </location>
    <ligand>
        <name>Zn(2+)</name>
        <dbReference type="ChEBI" id="CHEBI:29105"/>
        <label>1</label>
    </ligand>
</feature>
<evidence type="ECO:0000259" key="15">
    <source>
        <dbReference type="Pfam" id="PF19272"/>
    </source>
</evidence>
<comment type="cofactor">
    <cofactor evidence="12">
        <name>Zn(2+)</name>
        <dbReference type="ChEBI" id="CHEBI:29105"/>
    </cofactor>
    <text evidence="12">Binds 2 Zn(2+) ions per subunit.</text>
</comment>
<keyword evidence="6 11" id="KW-0378">Hydrolase</keyword>
<dbReference type="GO" id="GO:0005764">
    <property type="term" value="C:lysosome"/>
    <property type="evidence" value="ECO:0007669"/>
    <property type="project" value="TreeGrafter"/>
</dbReference>
<comment type="caution">
    <text evidence="16">The sequence shown here is derived from an EMBL/GenBank/DDBJ whole genome shotgun (WGS) entry which is preliminary data.</text>
</comment>
<keyword evidence="7 12" id="KW-0862">Zinc</keyword>
<keyword evidence="8 13" id="KW-1015">Disulfide bond</keyword>
<feature type="disulfide bond" evidence="13">
    <location>
        <begin position="310"/>
        <end position="358"/>
    </location>
</feature>
<feature type="binding site" evidence="12">
    <location>
        <position position="350"/>
    </location>
    <ligand>
        <name>Zn(2+)</name>
        <dbReference type="ChEBI" id="CHEBI:29105"/>
        <label>2</label>
    </ligand>
</feature>
<keyword evidence="4 12" id="KW-0479">Metal-binding</keyword>
<dbReference type="PANTHER" id="PTHR10340">
    <property type="entry name" value="SPHINGOMYELIN PHOSPHODIESTERASE"/>
    <property type="match status" value="1"/>
</dbReference>
<comment type="similarity">
    <text evidence="2 11">Belongs to the acid sphingomyelinase family.</text>
</comment>
<feature type="disulfide bond" evidence="13">
    <location>
        <begin position="154"/>
        <end position="174"/>
    </location>
</feature>
<comment type="function">
    <text evidence="11">Converts sphingomyelin to ceramide.</text>
</comment>
<dbReference type="AlphaFoldDB" id="A0AAW2HDA7"/>